<keyword evidence="1" id="KW-0472">Membrane</keyword>
<reference evidence="2 4" key="1">
    <citation type="submission" date="2020-01" db="EMBL/GenBank/DDBJ databases">
        <authorList>
            <consortium name="DOE Joint Genome Institute"/>
            <person name="Haridas S."/>
            <person name="Albert R."/>
            <person name="Binder M."/>
            <person name="Bloem J."/>
            <person name="Labutti K."/>
            <person name="Salamov A."/>
            <person name="Andreopoulos B."/>
            <person name="Baker S.E."/>
            <person name="Barry K."/>
            <person name="Bills G."/>
            <person name="Bluhm B.H."/>
            <person name="Cannon C."/>
            <person name="Castanera R."/>
            <person name="Culley D.E."/>
            <person name="Daum C."/>
            <person name="Ezra D."/>
            <person name="Gonzalez J.B."/>
            <person name="Henrissat B."/>
            <person name="Kuo A."/>
            <person name="Liang C."/>
            <person name="Lipzen A."/>
            <person name="Lutzoni F."/>
            <person name="Magnuson J."/>
            <person name="Mondo S."/>
            <person name="Nolan M."/>
            <person name="Ohm R."/>
            <person name="Pangilinan J."/>
            <person name="Park H.-J."/>
            <person name="Ramirez L."/>
            <person name="Alfaro M."/>
            <person name="Sun H."/>
            <person name="Tritt A."/>
            <person name="Yoshinaga Y."/>
            <person name="Zwiers L.-H."/>
            <person name="Turgeon B.G."/>
            <person name="Goodwin S.B."/>
            <person name="Spatafora J.W."/>
            <person name="Crous P.W."/>
            <person name="Grigoriev I.V."/>
        </authorList>
    </citation>
    <scope>NUCLEOTIDE SEQUENCE</scope>
    <source>
        <strain evidence="2 4">CBS 781.70</strain>
    </source>
</reference>
<proteinExistence type="predicted"/>
<dbReference type="Proteomes" id="UP000504638">
    <property type="component" value="Unplaced"/>
</dbReference>
<organism evidence="2">
    <name type="scientific">Eremomyces bilateralis CBS 781.70</name>
    <dbReference type="NCBI Taxonomy" id="1392243"/>
    <lineage>
        <taxon>Eukaryota</taxon>
        <taxon>Fungi</taxon>
        <taxon>Dikarya</taxon>
        <taxon>Ascomycota</taxon>
        <taxon>Pezizomycotina</taxon>
        <taxon>Dothideomycetes</taxon>
        <taxon>Dothideomycetes incertae sedis</taxon>
        <taxon>Eremomycetales</taxon>
        <taxon>Eremomycetaceae</taxon>
        <taxon>Eremomyces</taxon>
    </lineage>
</organism>
<feature type="transmembrane region" description="Helical" evidence="1">
    <location>
        <begin position="65"/>
        <end position="90"/>
    </location>
</feature>
<evidence type="ECO:0000313" key="2">
    <source>
        <dbReference type="EMBL" id="KAF1811277.1"/>
    </source>
</evidence>
<name>A0A6G1FZJ8_9PEZI</name>
<keyword evidence="1" id="KW-1133">Transmembrane helix</keyword>
<sequence>MGTAIRYRVVDVLLRPCQKITGRYLYQSTTVPVPHNPDYFILFHCVSIPIGSSLYISLQRLLDDAAMVVAVSHFGGTVFLGSSYGAILFMCRLQQW</sequence>
<evidence type="ECO:0000256" key="1">
    <source>
        <dbReference type="SAM" id="Phobius"/>
    </source>
</evidence>
<dbReference type="EMBL" id="ML975162">
    <property type="protein sequence ID" value="KAF1811277.1"/>
    <property type="molecule type" value="Genomic_DNA"/>
</dbReference>
<reference evidence="4" key="3">
    <citation type="submission" date="2025-04" db="UniProtKB">
        <authorList>
            <consortium name="RefSeq"/>
        </authorList>
    </citation>
    <scope>IDENTIFICATION</scope>
    <source>
        <strain evidence="4">CBS 781.70</strain>
    </source>
</reference>
<dbReference type="GeneID" id="54423731"/>
<feature type="transmembrane region" description="Helical" evidence="1">
    <location>
        <begin position="39"/>
        <end position="58"/>
    </location>
</feature>
<evidence type="ECO:0000313" key="4">
    <source>
        <dbReference type="RefSeq" id="XP_033532908.1"/>
    </source>
</evidence>
<gene>
    <name evidence="2 4" type="ORF">P152DRAFT_67459</name>
</gene>
<dbReference type="RefSeq" id="XP_033532908.1">
    <property type="nucleotide sequence ID" value="XM_033683161.1"/>
</dbReference>
<keyword evidence="3" id="KW-1185">Reference proteome</keyword>
<protein>
    <submittedName>
        <fullName evidence="2 4">Uncharacterized protein</fullName>
    </submittedName>
</protein>
<accession>A0A6G1FZJ8</accession>
<reference evidence="4" key="2">
    <citation type="submission" date="2020-04" db="EMBL/GenBank/DDBJ databases">
        <authorList>
            <consortium name="NCBI Genome Project"/>
        </authorList>
    </citation>
    <scope>NUCLEOTIDE SEQUENCE</scope>
    <source>
        <strain evidence="4">CBS 781.70</strain>
    </source>
</reference>
<keyword evidence="1" id="KW-0812">Transmembrane</keyword>
<dbReference type="AlphaFoldDB" id="A0A6G1FZJ8"/>
<evidence type="ECO:0000313" key="3">
    <source>
        <dbReference type="Proteomes" id="UP000504638"/>
    </source>
</evidence>